<sequence>MKKLFILLITLSSVFFNSCQSDDGTDINSKNQEKTQLSKFNPTVVLPTSSLQYDYSSHSKLSKTISNTITSDQIIVTYPQYTYIGSLLNATTIDDATYSPVPFQLKPIDISFSFPTDFIQSTIARPSLSAMRAAVNKATRDANFSGQQSLSFEYDIKQFSKYEEAKLAFGANVNVGSLFKLEASGSSHSIKKKTGVFAKFIHRNFTIDMDLPYDGNVFLNPLDKQNSSSHNPVYISSITYGRLGVLALESNYSYDEVLFALKAAFTAKVVNGELSIDIQSKKVLEESELKTYVLGGKGTDATQIVNGYKGFSDFIVNGGEFTADVPGVPIYFSASNASDNSIFFTKFSVE</sequence>
<keyword evidence="1" id="KW-0732">Signal</keyword>
<feature type="signal peptide" evidence="1">
    <location>
        <begin position="1"/>
        <end position="21"/>
    </location>
</feature>
<dbReference type="InterPro" id="IPR001869">
    <property type="entry name" value="Thiol_cytolysin"/>
</dbReference>
<dbReference type="PRINTS" id="PR01400">
    <property type="entry name" value="TACYTOLYSIN"/>
</dbReference>
<dbReference type="RefSeq" id="WP_115000193.1">
    <property type="nucleotide sequence ID" value="NZ_UFXS01000001.1"/>
</dbReference>
<dbReference type="SUPFAM" id="SSF56978">
    <property type="entry name" value="Perfringolysin"/>
    <property type="match status" value="1"/>
</dbReference>
<dbReference type="InterPro" id="IPR036359">
    <property type="entry name" value="Thiol_cytolysin_sf"/>
</dbReference>
<accession>A0A376G8X6</accession>
<dbReference type="GO" id="GO:0015485">
    <property type="term" value="F:cholesterol binding"/>
    <property type="evidence" value="ECO:0007669"/>
    <property type="project" value="InterPro"/>
</dbReference>
<dbReference type="Proteomes" id="UP000254737">
    <property type="component" value="Unassembled WGS sequence"/>
</dbReference>
<dbReference type="Pfam" id="PF01289">
    <property type="entry name" value="Thiol_cytolysin"/>
    <property type="match status" value="1"/>
</dbReference>
<feature type="chain" id="PRO_5017029098" evidence="1">
    <location>
        <begin position="22"/>
        <end position="350"/>
    </location>
</feature>
<evidence type="ECO:0000313" key="2">
    <source>
        <dbReference type="EMBL" id="STD55942.1"/>
    </source>
</evidence>
<evidence type="ECO:0000313" key="3">
    <source>
        <dbReference type="Proteomes" id="UP000254737"/>
    </source>
</evidence>
<dbReference type="Gene3D" id="3.40.30.40">
    <property type="entry name" value="Perfringolysin"/>
    <property type="match status" value="1"/>
</dbReference>
<dbReference type="AlphaFoldDB" id="A0A376G8X6"/>
<proteinExistence type="predicted"/>
<gene>
    <name evidence="2" type="primary">ply_1</name>
    <name evidence="2" type="ORF">NCTC13456_01922</name>
</gene>
<dbReference type="EMBL" id="UFXS01000001">
    <property type="protein sequence ID" value="STD55942.1"/>
    <property type="molecule type" value="Genomic_DNA"/>
</dbReference>
<dbReference type="Gene3D" id="3.90.840.10">
    <property type="entry name" value="Thiol-activated cytolysin superfamily/Thiol-activated cytolysin, alpha-beta domain"/>
    <property type="match status" value="1"/>
</dbReference>
<reference evidence="2 3" key="1">
    <citation type="submission" date="2018-06" db="EMBL/GenBank/DDBJ databases">
        <authorList>
            <consortium name="Pathogen Informatics"/>
            <person name="Doyle S."/>
        </authorList>
    </citation>
    <scope>NUCLEOTIDE SEQUENCE [LARGE SCALE GENOMIC DNA]</scope>
    <source>
        <strain evidence="2 3">NCTC13456</strain>
    </source>
</reference>
<organism evidence="2 3">
    <name type="scientific">Empedobacter falsenii</name>
    <dbReference type="NCBI Taxonomy" id="343874"/>
    <lineage>
        <taxon>Bacteria</taxon>
        <taxon>Pseudomonadati</taxon>
        <taxon>Bacteroidota</taxon>
        <taxon>Flavobacteriia</taxon>
        <taxon>Flavobacteriales</taxon>
        <taxon>Weeksellaceae</taxon>
        <taxon>Empedobacter</taxon>
    </lineage>
</organism>
<protein>
    <submittedName>
        <fullName evidence="2">Thiol-activated cytolysin</fullName>
    </submittedName>
</protein>
<name>A0A376G8X6_9FLAO</name>
<dbReference type="InterPro" id="IPR036363">
    <property type="entry name" value="Thiol_cytolysin_ab_sf"/>
</dbReference>
<evidence type="ECO:0000256" key="1">
    <source>
        <dbReference type="SAM" id="SignalP"/>
    </source>
</evidence>